<dbReference type="PANTHER" id="PTHR34666">
    <property type="entry name" value="EXPRESSED PROTEIN"/>
    <property type="match status" value="1"/>
</dbReference>
<evidence type="ECO:0000313" key="2">
    <source>
        <dbReference type="RefSeq" id="XP_012570133.1"/>
    </source>
</evidence>
<keyword evidence="1" id="KW-1185">Reference proteome</keyword>
<dbReference type="PaxDb" id="3827-XP_004496360.1"/>
<dbReference type="PANTHER" id="PTHR34666:SF7">
    <property type="match status" value="1"/>
</dbReference>
<proteinExistence type="predicted"/>
<dbReference type="RefSeq" id="XP_012570133.1">
    <property type="nucleotide sequence ID" value="XM_012714679.2"/>
</dbReference>
<dbReference type="OrthoDB" id="1917400at2759"/>
<evidence type="ECO:0000313" key="1">
    <source>
        <dbReference type="Proteomes" id="UP000087171"/>
    </source>
</evidence>
<organism evidence="1 2">
    <name type="scientific">Cicer arietinum</name>
    <name type="common">Chickpea</name>
    <name type="synonym">Garbanzo</name>
    <dbReference type="NCBI Taxonomy" id="3827"/>
    <lineage>
        <taxon>Eukaryota</taxon>
        <taxon>Viridiplantae</taxon>
        <taxon>Streptophyta</taxon>
        <taxon>Embryophyta</taxon>
        <taxon>Tracheophyta</taxon>
        <taxon>Spermatophyta</taxon>
        <taxon>Magnoliopsida</taxon>
        <taxon>eudicotyledons</taxon>
        <taxon>Gunneridae</taxon>
        <taxon>Pentapetalae</taxon>
        <taxon>rosids</taxon>
        <taxon>fabids</taxon>
        <taxon>Fabales</taxon>
        <taxon>Fabaceae</taxon>
        <taxon>Papilionoideae</taxon>
        <taxon>50 kb inversion clade</taxon>
        <taxon>NPAAA clade</taxon>
        <taxon>Hologalegina</taxon>
        <taxon>IRL clade</taxon>
        <taxon>Cicereae</taxon>
        <taxon>Cicer</taxon>
    </lineage>
</organism>
<dbReference type="eggNOG" id="ENOG502S5RY">
    <property type="taxonomic scope" value="Eukaryota"/>
</dbReference>
<dbReference type="GeneID" id="101489186"/>
<dbReference type="KEGG" id="cam:101489186"/>
<protein>
    <submittedName>
        <fullName evidence="2">Uncharacterized protein LOC101489186</fullName>
    </submittedName>
</protein>
<dbReference type="Proteomes" id="UP000087171">
    <property type="component" value="Chromosome Ca4"/>
</dbReference>
<accession>A0A1S3E3W3</accession>
<gene>
    <name evidence="2" type="primary">LOC101489186</name>
</gene>
<reference evidence="1" key="1">
    <citation type="journal article" date="2013" name="Nat. Biotechnol.">
        <title>Draft genome sequence of chickpea (Cicer arietinum) provides a resource for trait improvement.</title>
        <authorList>
            <person name="Varshney R.K."/>
            <person name="Song C."/>
            <person name="Saxena R.K."/>
            <person name="Azam S."/>
            <person name="Yu S."/>
            <person name="Sharpe A.G."/>
            <person name="Cannon S."/>
            <person name="Baek J."/>
            <person name="Rosen B.D."/>
            <person name="Tar'an B."/>
            <person name="Millan T."/>
            <person name="Zhang X."/>
            <person name="Ramsay L.D."/>
            <person name="Iwata A."/>
            <person name="Wang Y."/>
            <person name="Nelson W."/>
            <person name="Farmer A.D."/>
            <person name="Gaur P.M."/>
            <person name="Soderlund C."/>
            <person name="Penmetsa R.V."/>
            <person name="Xu C."/>
            <person name="Bharti A.K."/>
            <person name="He W."/>
            <person name="Winter P."/>
            <person name="Zhao S."/>
            <person name="Hane J.K."/>
            <person name="Carrasquilla-Garcia N."/>
            <person name="Condie J.A."/>
            <person name="Upadhyaya H.D."/>
            <person name="Luo M.C."/>
            <person name="Thudi M."/>
            <person name="Gowda C.L."/>
            <person name="Singh N.P."/>
            <person name="Lichtenzveig J."/>
            <person name="Gali K.K."/>
            <person name="Rubio J."/>
            <person name="Nadarajan N."/>
            <person name="Dolezel J."/>
            <person name="Bansal K.C."/>
            <person name="Xu X."/>
            <person name="Edwards D."/>
            <person name="Zhang G."/>
            <person name="Kahl G."/>
            <person name="Gil J."/>
            <person name="Singh K.B."/>
            <person name="Datta S.K."/>
            <person name="Jackson S.A."/>
            <person name="Wang J."/>
            <person name="Cook D.R."/>
        </authorList>
    </citation>
    <scope>NUCLEOTIDE SEQUENCE [LARGE SCALE GENOMIC DNA]</scope>
    <source>
        <strain evidence="1">cv. CDC Frontier</strain>
    </source>
</reference>
<reference evidence="2" key="2">
    <citation type="submission" date="2025-08" db="UniProtKB">
        <authorList>
            <consortium name="RefSeq"/>
        </authorList>
    </citation>
    <scope>IDENTIFICATION</scope>
    <source>
        <tissue evidence="2">Etiolated seedlings</tissue>
    </source>
</reference>
<name>A0A1S3E3W3_CICAR</name>
<dbReference type="AlphaFoldDB" id="A0A1S3E3W3"/>
<sequence length="149" mass="17021">MGTEDFSFPRINDTWSYSIDSPPLWNPSSPCSSSNNSNKVLSEGKKKDCFEENLVYKGQRKSFSSIQNGNKTTRVLEDENEDVPMDLLWEVFNEEVVEFTCATTTLTISNTKNALVQTKNKPSMVVILKVLKKFFSINNSQGRNRRRIL</sequence>